<evidence type="ECO:0000313" key="1">
    <source>
        <dbReference type="EMBL" id="QHT17644.1"/>
    </source>
</evidence>
<reference evidence="1" key="1">
    <citation type="journal article" date="2020" name="Nature">
        <title>Giant virus diversity and host interactions through global metagenomics.</title>
        <authorList>
            <person name="Schulz F."/>
            <person name="Roux S."/>
            <person name="Paez-Espino D."/>
            <person name="Jungbluth S."/>
            <person name="Walsh D.A."/>
            <person name="Denef V.J."/>
            <person name="McMahon K.D."/>
            <person name="Konstantinidis K.T."/>
            <person name="Eloe-Fadrosh E.A."/>
            <person name="Kyrpides N.C."/>
            <person name="Woyke T."/>
        </authorList>
    </citation>
    <scope>NUCLEOTIDE SEQUENCE</scope>
    <source>
        <strain evidence="1">GVMAG-M-3300023174-30</strain>
    </source>
</reference>
<dbReference type="AlphaFoldDB" id="A0A6C0DMX9"/>
<proteinExistence type="predicted"/>
<sequence length="280" mass="32670">MSYEDIERVAYAYDGVVYGGYIRDKMIATYYTQNYYLKGNAESDFYNAKIHKSSVRRMTAPNDIDIYFKRQEIADRFIDELHSFGDVLIVRNNDATYTGIYSLIKHKQLIVDSRLTIDISYPYANTEKECEDIEPPFNNLDMLCNGFVKDANGIRYSSTTGTYIDDLDEVERKREIARITLDMYEMKTELTGGLKIEEPYIVGRVVKMINRRFSWHIVNAPFAYIKCGVVVCKCCNETVNGGYRVNKNVYARECFYEKLYNKEFKRELNVVIDGEKLSFI</sequence>
<protein>
    <submittedName>
        <fullName evidence="1">Uncharacterized protein</fullName>
    </submittedName>
</protein>
<dbReference type="EMBL" id="MN739643">
    <property type="protein sequence ID" value="QHT17644.1"/>
    <property type="molecule type" value="Genomic_DNA"/>
</dbReference>
<name>A0A6C0DMX9_9ZZZZ</name>
<accession>A0A6C0DMX9</accession>
<organism evidence="1">
    <name type="scientific">viral metagenome</name>
    <dbReference type="NCBI Taxonomy" id="1070528"/>
    <lineage>
        <taxon>unclassified sequences</taxon>
        <taxon>metagenomes</taxon>
        <taxon>organismal metagenomes</taxon>
    </lineage>
</organism>